<accession>K1YW34</accession>
<protein>
    <submittedName>
        <fullName evidence="1">Uncharacterized protein</fullName>
    </submittedName>
</protein>
<sequence length="58" mass="7663">MFLFFLVKYFWWQDLKIKDVSYNLLFFYLNFSQKTLHYRCLSIYFIYYLYRSYENRYF</sequence>
<reference evidence="1" key="1">
    <citation type="journal article" date="2012" name="Science">
        <title>Fermentation, hydrogen, and sulfur metabolism in multiple uncultivated bacterial phyla.</title>
        <authorList>
            <person name="Wrighton K.C."/>
            <person name="Thomas B.C."/>
            <person name="Sharon I."/>
            <person name="Miller C.S."/>
            <person name="Castelle C.J."/>
            <person name="VerBerkmoes N.C."/>
            <person name="Wilkins M.J."/>
            <person name="Hettich R.L."/>
            <person name="Lipton M.S."/>
            <person name="Williams K.H."/>
            <person name="Long P.E."/>
            <person name="Banfield J.F."/>
        </authorList>
    </citation>
    <scope>NUCLEOTIDE SEQUENCE [LARGE SCALE GENOMIC DNA]</scope>
</reference>
<dbReference type="AlphaFoldDB" id="K1YW34"/>
<dbReference type="EMBL" id="AMFJ01034388">
    <property type="protein sequence ID" value="EKD29484.1"/>
    <property type="molecule type" value="Genomic_DNA"/>
</dbReference>
<evidence type="ECO:0000313" key="1">
    <source>
        <dbReference type="EMBL" id="EKD29484.1"/>
    </source>
</evidence>
<name>K1YW34_9BACT</name>
<organism evidence="1">
    <name type="scientific">uncultured bacterium</name>
    <name type="common">gcode 4</name>
    <dbReference type="NCBI Taxonomy" id="1234023"/>
    <lineage>
        <taxon>Bacteria</taxon>
        <taxon>environmental samples</taxon>
    </lineage>
</organism>
<comment type="caution">
    <text evidence="1">The sequence shown here is derived from an EMBL/GenBank/DDBJ whole genome shotgun (WGS) entry which is preliminary data.</text>
</comment>
<proteinExistence type="predicted"/>
<gene>
    <name evidence="1" type="ORF">ACD_78C00388G0004</name>
</gene>